<dbReference type="Proteomes" id="UP000024635">
    <property type="component" value="Unassembled WGS sequence"/>
</dbReference>
<dbReference type="AlphaFoldDB" id="A0A016TI42"/>
<sequence>MTVAILVDEYRAPRRCGRGDTAFNAYRLWERIAFAVAAVASAATTESAVHLEKLDLASTLASPSVHGGAANIVRQLLTPAGEEQTKEEQQKPPTDEQQEQPPDEQQKQLTEEQQKILDKLNGCSSSEEPVSAAVYGVLEKILEKEEEALAKKQAAEFTRWHKRRQELIKAQADRLLLKVRAEEIAKELAELEHHTEKLSFFENRLKWEKKAAQNAEIIQQTASQRSEEAAQ</sequence>
<accession>A0A016TI42</accession>
<gene>
    <name evidence="2" type="primary">Acey_s0099.g3197</name>
    <name evidence="2" type="ORF">Y032_0099g3197</name>
</gene>
<feature type="region of interest" description="Disordered" evidence="1">
    <location>
        <begin position="81"/>
        <end position="111"/>
    </location>
</feature>
<feature type="compositionally biased region" description="Basic and acidic residues" evidence="1">
    <location>
        <begin position="83"/>
        <end position="94"/>
    </location>
</feature>
<evidence type="ECO:0000313" key="3">
    <source>
        <dbReference type="Proteomes" id="UP000024635"/>
    </source>
</evidence>
<dbReference type="EMBL" id="JARK01001435">
    <property type="protein sequence ID" value="EYC02594.1"/>
    <property type="molecule type" value="Genomic_DNA"/>
</dbReference>
<comment type="caution">
    <text evidence="2">The sequence shown here is derived from an EMBL/GenBank/DDBJ whole genome shotgun (WGS) entry which is preliminary data.</text>
</comment>
<keyword evidence="3" id="KW-1185">Reference proteome</keyword>
<dbReference type="OrthoDB" id="19830at2759"/>
<name>A0A016TI42_9BILA</name>
<organism evidence="2 3">
    <name type="scientific">Ancylostoma ceylanicum</name>
    <dbReference type="NCBI Taxonomy" id="53326"/>
    <lineage>
        <taxon>Eukaryota</taxon>
        <taxon>Metazoa</taxon>
        <taxon>Ecdysozoa</taxon>
        <taxon>Nematoda</taxon>
        <taxon>Chromadorea</taxon>
        <taxon>Rhabditida</taxon>
        <taxon>Rhabditina</taxon>
        <taxon>Rhabditomorpha</taxon>
        <taxon>Strongyloidea</taxon>
        <taxon>Ancylostomatidae</taxon>
        <taxon>Ancylostomatinae</taxon>
        <taxon>Ancylostoma</taxon>
    </lineage>
</organism>
<proteinExistence type="predicted"/>
<evidence type="ECO:0000256" key="1">
    <source>
        <dbReference type="SAM" id="MobiDB-lite"/>
    </source>
</evidence>
<protein>
    <submittedName>
        <fullName evidence="2">Uncharacterized protein</fullName>
    </submittedName>
</protein>
<reference evidence="3" key="1">
    <citation type="journal article" date="2015" name="Nat. Genet.">
        <title>The genome and transcriptome of the zoonotic hookworm Ancylostoma ceylanicum identify infection-specific gene families.</title>
        <authorList>
            <person name="Schwarz E.M."/>
            <person name="Hu Y."/>
            <person name="Antoshechkin I."/>
            <person name="Miller M.M."/>
            <person name="Sternberg P.W."/>
            <person name="Aroian R.V."/>
        </authorList>
    </citation>
    <scope>NUCLEOTIDE SEQUENCE</scope>
    <source>
        <strain evidence="3">HY135</strain>
    </source>
</reference>
<dbReference type="STRING" id="53326.A0A016TI42"/>
<evidence type="ECO:0000313" key="2">
    <source>
        <dbReference type="EMBL" id="EYC02594.1"/>
    </source>
</evidence>